<accession>A0A4S3PR93</accession>
<comment type="caution">
    <text evidence="1">The sequence shown here is derived from an EMBL/GenBank/DDBJ whole genome shotgun (WGS) entry which is preliminary data.</text>
</comment>
<keyword evidence="2" id="KW-1185">Reference proteome</keyword>
<name>A0A4S3PR93_9BACI</name>
<gene>
    <name evidence="1" type="ORF">E1I69_13450</name>
</gene>
<sequence>MTGKSFFMHSLNKVQHSAFFCCKALHFYFAINRHLITKIDLQNKGTWCTHGEDKEKVFVDKYGHQLGLIINPKKETNKYAPDLSNFLESELADLKTQNTPFFSAQWKYGYNPQYTVTFNKNDADRYREYYPDLVIYFWVDWVAIRYFKKSKSQRYPDTNIKVVPMTGVWKVAFKDLDEIIKNSPLHEYEERVGDDQGNAKESYLIDLNNSKITKVI</sequence>
<dbReference type="EMBL" id="SLUB01000023">
    <property type="protein sequence ID" value="THE11884.1"/>
    <property type="molecule type" value="Genomic_DNA"/>
</dbReference>
<dbReference type="AlphaFoldDB" id="A0A4S3PR93"/>
<dbReference type="Proteomes" id="UP000306477">
    <property type="component" value="Unassembled WGS sequence"/>
</dbReference>
<protein>
    <submittedName>
        <fullName evidence="1">Uncharacterized protein</fullName>
    </submittedName>
</protein>
<reference evidence="1 2" key="1">
    <citation type="journal article" date="2019" name="Indoor Air">
        <title>Impacts of indoor surface finishes on bacterial viability.</title>
        <authorList>
            <person name="Hu J."/>
            <person name="Maamar S.B."/>
            <person name="Glawe A.J."/>
            <person name="Gottel N."/>
            <person name="Gilbert J.A."/>
            <person name="Hartmann E.M."/>
        </authorList>
    </citation>
    <scope>NUCLEOTIDE SEQUENCE [LARGE SCALE GENOMIC DNA]</scope>
    <source>
        <strain evidence="1 2">AF060A6</strain>
    </source>
</reference>
<organism evidence="1 2">
    <name type="scientific">Bacillus timonensis</name>
    <dbReference type="NCBI Taxonomy" id="1033734"/>
    <lineage>
        <taxon>Bacteria</taxon>
        <taxon>Bacillati</taxon>
        <taxon>Bacillota</taxon>
        <taxon>Bacilli</taxon>
        <taxon>Bacillales</taxon>
        <taxon>Bacillaceae</taxon>
        <taxon>Bacillus</taxon>
    </lineage>
</organism>
<dbReference type="RefSeq" id="WP_161974897.1">
    <property type="nucleotide sequence ID" value="NZ_SLUB01000023.1"/>
</dbReference>
<proteinExistence type="predicted"/>
<evidence type="ECO:0000313" key="1">
    <source>
        <dbReference type="EMBL" id="THE11884.1"/>
    </source>
</evidence>
<evidence type="ECO:0000313" key="2">
    <source>
        <dbReference type="Proteomes" id="UP000306477"/>
    </source>
</evidence>